<dbReference type="EMBL" id="LRPN01000049">
    <property type="protein sequence ID" value="KWZ82755.1"/>
    <property type="molecule type" value="Genomic_DNA"/>
</dbReference>
<gene>
    <name evidence="1" type="ORF">HMPREF3213_01600</name>
</gene>
<comment type="caution">
    <text evidence="1">The sequence shown here is derived from an EMBL/GenBank/DDBJ whole genome shotgun (WGS) entry which is preliminary data.</text>
</comment>
<name>A0A133KTD3_HEYCO</name>
<evidence type="ECO:0000313" key="1">
    <source>
        <dbReference type="EMBL" id="KWZ82755.1"/>
    </source>
</evidence>
<reference evidence="2" key="1">
    <citation type="submission" date="2016-01" db="EMBL/GenBank/DDBJ databases">
        <authorList>
            <person name="Mitreva M."/>
            <person name="Pepin K.H."/>
            <person name="Mihindukulasuriya K.A."/>
            <person name="Fulton R."/>
            <person name="Fronick C."/>
            <person name="O'Laughlin M."/>
            <person name="Miner T."/>
            <person name="Herter B."/>
            <person name="Rosa B.A."/>
            <person name="Cordes M."/>
            <person name="Tomlinson C."/>
            <person name="Wollam A."/>
            <person name="Palsikar V.B."/>
            <person name="Mardis E.R."/>
            <person name="Wilson R.K."/>
        </authorList>
    </citation>
    <scope>NUCLEOTIDE SEQUENCE [LARGE SCALE GENOMIC DNA]</scope>
    <source>
        <strain evidence="2">GED7749B</strain>
    </source>
</reference>
<organism evidence="1 2">
    <name type="scientific">Heyndrickxia coagulans</name>
    <name type="common">Weizmannia coagulans</name>
    <dbReference type="NCBI Taxonomy" id="1398"/>
    <lineage>
        <taxon>Bacteria</taxon>
        <taxon>Bacillati</taxon>
        <taxon>Bacillota</taxon>
        <taxon>Bacilli</taxon>
        <taxon>Bacillales</taxon>
        <taxon>Bacillaceae</taxon>
        <taxon>Heyndrickxia</taxon>
    </lineage>
</organism>
<sequence>MHLKADSTDGEDKITHFRKRIPLYFETELAEKIRIGFVQQALNGIRSTVPGVNTPGLR</sequence>
<protein>
    <submittedName>
        <fullName evidence="1">Uncharacterized protein</fullName>
    </submittedName>
</protein>
<accession>A0A133KTD3</accession>
<evidence type="ECO:0000313" key="2">
    <source>
        <dbReference type="Proteomes" id="UP000070376"/>
    </source>
</evidence>
<proteinExistence type="predicted"/>
<dbReference type="Proteomes" id="UP000070376">
    <property type="component" value="Unassembled WGS sequence"/>
</dbReference>
<dbReference type="AlphaFoldDB" id="A0A133KTD3"/>